<evidence type="ECO:0000313" key="1">
    <source>
        <dbReference type="EMBL" id="KAH8020550.1"/>
    </source>
</evidence>
<dbReference type="PANTHER" id="PTHR47577:SF2">
    <property type="entry name" value="THAP DOMAIN CONTAINING 9"/>
    <property type="match status" value="1"/>
</dbReference>
<protein>
    <submittedName>
        <fullName evidence="1">Uncharacterized protein</fullName>
    </submittedName>
</protein>
<sequence length="239" mass="27284">MYPRHPKRLLQPQCVEGFRKTRRCVTHGSVLFGGMAGSLRMRTFSARSTLKPTALTGRAKRPDCDQGAFLPFFLRSLRISRNQRKDSERPLSVGLRCHLSSVLRQRLKCHLSLPPLTAVKTNGGLVAPSKDVLKICHTVEKGLRALQVQYKDLKSLHENSDRLMVEVLTEVFEQALFSELEPHLLDCDPLDNHIYVLAKKIANLYITIRLHHISKEINRKNSRSGVRTQLTRTIIFKNL</sequence>
<gene>
    <name evidence="1" type="ORF">HPB51_002499</name>
</gene>
<evidence type="ECO:0000313" key="2">
    <source>
        <dbReference type="Proteomes" id="UP000821866"/>
    </source>
</evidence>
<dbReference type="AlphaFoldDB" id="A0A9J6DF46"/>
<dbReference type="Proteomes" id="UP000821866">
    <property type="component" value="Chromosome 7"/>
</dbReference>
<reference evidence="1" key="1">
    <citation type="journal article" date="2020" name="Cell">
        <title>Large-Scale Comparative Analyses of Tick Genomes Elucidate Their Genetic Diversity and Vector Capacities.</title>
        <authorList>
            <consortium name="Tick Genome and Microbiome Consortium (TIGMIC)"/>
            <person name="Jia N."/>
            <person name="Wang J."/>
            <person name="Shi W."/>
            <person name="Du L."/>
            <person name="Sun Y."/>
            <person name="Zhan W."/>
            <person name="Jiang J.F."/>
            <person name="Wang Q."/>
            <person name="Zhang B."/>
            <person name="Ji P."/>
            <person name="Bell-Sakyi L."/>
            <person name="Cui X.M."/>
            <person name="Yuan T.T."/>
            <person name="Jiang B.G."/>
            <person name="Yang W.F."/>
            <person name="Lam T.T."/>
            <person name="Chang Q.C."/>
            <person name="Ding S.J."/>
            <person name="Wang X.J."/>
            <person name="Zhu J.G."/>
            <person name="Ruan X.D."/>
            <person name="Zhao L."/>
            <person name="Wei J.T."/>
            <person name="Ye R.Z."/>
            <person name="Que T.C."/>
            <person name="Du C.H."/>
            <person name="Zhou Y.H."/>
            <person name="Cheng J.X."/>
            <person name="Dai P.F."/>
            <person name="Guo W.B."/>
            <person name="Han X.H."/>
            <person name="Huang E.J."/>
            <person name="Li L.F."/>
            <person name="Wei W."/>
            <person name="Gao Y.C."/>
            <person name="Liu J.Z."/>
            <person name="Shao H.Z."/>
            <person name="Wang X."/>
            <person name="Wang C.C."/>
            <person name="Yang T.C."/>
            <person name="Huo Q.B."/>
            <person name="Li W."/>
            <person name="Chen H.Y."/>
            <person name="Chen S.E."/>
            <person name="Zhou L.G."/>
            <person name="Ni X.B."/>
            <person name="Tian J.H."/>
            <person name="Sheng Y."/>
            <person name="Liu T."/>
            <person name="Pan Y.S."/>
            <person name="Xia L.Y."/>
            <person name="Li J."/>
            <person name="Zhao F."/>
            <person name="Cao W.C."/>
        </authorList>
    </citation>
    <scope>NUCLEOTIDE SEQUENCE</scope>
    <source>
        <strain evidence="1">Rmic-2018</strain>
    </source>
</reference>
<accession>A0A9J6DF46</accession>
<name>A0A9J6DF46_RHIMP</name>
<keyword evidence="2" id="KW-1185">Reference proteome</keyword>
<organism evidence="1 2">
    <name type="scientific">Rhipicephalus microplus</name>
    <name type="common">Cattle tick</name>
    <name type="synonym">Boophilus microplus</name>
    <dbReference type="NCBI Taxonomy" id="6941"/>
    <lineage>
        <taxon>Eukaryota</taxon>
        <taxon>Metazoa</taxon>
        <taxon>Ecdysozoa</taxon>
        <taxon>Arthropoda</taxon>
        <taxon>Chelicerata</taxon>
        <taxon>Arachnida</taxon>
        <taxon>Acari</taxon>
        <taxon>Parasitiformes</taxon>
        <taxon>Ixodida</taxon>
        <taxon>Ixodoidea</taxon>
        <taxon>Ixodidae</taxon>
        <taxon>Rhipicephalinae</taxon>
        <taxon>Rhipicephalus</taxon>
        <taxon>Boophilus</taxon>
    </lineage>
</organism>
<proteinExistence type="predicted"/>
<dbReference type="EMBL" id="JABSTU010000009">
    <property type="protein sequence ID" value="KAH8020550.1"/>
    <property type="molecule type" value="Genomic_DNA"/>
</dbReference>
<reference evidence="1" key="2">
    <citation type="submission" date="2021-09" db="EMBL/GenBank/DDBJ databases">
        <authorList>
            <person name="Jia N."/>
            <person name="Wang J."/>
            <person name="Shi W."/>
            <person name="Du L."/>
            <person name="Sun Y."/>
            <person name="Zhan W."/>
            <person name="Jiang J."/>
            <person name="Wang Q."/>
            <person name="Zhang B."/>
            <person name="Ji P."/>
            <person name="Sakyi L.B."/>
            <person name="Cui X."/>
            <person name="Yuan T."/>
            <person name="Jiang B."/>
            <person name="Yang W."/>
            <person name="Lam T.T.-Y."/>
            <person name="Chang Q."/>
            <person name="Ding S."/>
            <person name="Wang X."/>
            <person name="Zhu J."/>
            <person name="Ruan X."/>
            <person name="Zhao L."/>
            <person name="Wei J."/>
            <person name="Que T."/>
            <person name="Du C."/>
            <person name="Cheng J."/>
            <person name="Dai P."/>
            <person name="Han X."/>
            <person name="Huang E."/>
            <person name="Gao Y."/>
            <person name="Liu J."/>
            <person name="Shao H."/>
            <person name="Ye R."/>
            <person name="Li L."/>
            <person name="Wei W."/>
            <person name="Wang X."/>
            <person name="Wang C."/>
            <person name="Huo Q."/>
            <person name="Li W."/>
            <person name="Guo W."/>
            <person name="Chen H."/>
            <person name="Chen S."/>
            <person name="Zhou L."/>
            <person name="Zhou L."/>
            <person name="Ni X."/>
            <person name="Tian J."/>
            <person name="Zhou Y."/>
            <person name="Sheng Y."/>
            <person name="Liu T."/>
            <person name="Pan Y."/>
            <person name="Xia L."/>
            <person name="Li J."/>
            <person name="Zhao F."/>
            <person name="Cao W."/>
        </authorList>
    </citation>
    <scope>NUCLEOTIDE SEQUENCE</scope>
    <source>
        <strain evidence="1">Rmic-2018</strain>
        <tissue evidence="1">Larvae</tissue>
    </source>
</reference>
<dbReference type="PANTHER" id="PTHR47577">
    <property type="entry name" value="THAP DOMAIN-CONTAINING PROTEIN 6"/>
    <property type="match status" value="1"/>
</dbReference>
<comment type="caution">
    <text evidence="1">The sequence shown here is derived from an EMBL/GenBank/DDBJ whole genome shotgun (WGS) entry which is preliminary data.</text>
</comment>